<sequence>MDFDSPEVMKDFPGLYMSERRKGNDSDYNDESEKASKKDMIIGKRKEKKDKKDKDKGYAALEGESSDESSPCKAKKSKAFKFTKSKDKDKDKECPKDKGECSSKVRQKKKVKLGFGHMFNSDGENQDIAEALPIFGADLKDACQRGKCHDGVNIPLPVRECIDFIEIFGLNFENVYKVSGNKNKVNQIKKMYNNRQTVKLSDYDVPTVTSVLKTFLRDLPEPIFTNELLVRFEEAAAIFNYNTREKYLKGLLNGLSSENKELIMWLIMHFYNIVQRDQVNRMNKQNLAQALNHTLHISSKLLQALITHRMDFYPTMHIKKYYPPLDAGSTYPEDPNIIRRELEKLESALNLIHWEMQQGFSSKWRQDQLWEVQRVQTDLKRKLKKELSHSSQTVVPDETEEQPVSLPEAEEVKGECYKSEAGAAQVDVDTNGESEDEAPDENIHALSQPQNIQSDMDTDGDEEKTEADSQPSEKVLLLKSSADNISNNESKIKNTTESSSIAITFSNDLDKKQLEDIDYGPGRKPIELSTHHSVQDNSKLTILHYKNALLMDLVDNLSKSIQIEYDQIQEYKKKLDALPPSKGVKFIRLPHSFRHVRELLACENRILEIKKVELVREIMDLTEECMDMSTTLMAAADINESCMHMLKPNF</sequence>
<dbReference type="SUPFAM" id="SSF48350">
    <property type="entry name" value="GTPase activation domain, GAP"/>
    <property type="match status" value="1"/>
</dbReference>
<evidence type="ECO:0000259" key="2">
    <source>
        <dbReference type="PROSITE" id="PS50238"/>
    </source>
</evidence>
<dbReference type="InterPro" id="IPR008936">
    <property type="entry name" value="Rho_GTPase_activation_prot"/>
</dbReference>
<dbReference type="KEGG" id="dpa:109533880"/>
<name>A0AAR5P1B3_DENPD</name>
<dbReference type="GO" id="GO:0007264">
    <property type="term" value="P:small GTPase-mediated signal transduction"/>
    <property type="evidence" value="ECO:0007669"/>
    <property type="project" value="InterPro"/>
</dbReference>
<dbReference type="Gene3D" id="1.20.58.90">
    <property type="match status" value="1"/>
</dbReference>
<protein>
    <recommendedName>
        <fullName evidence="2">Rho-GAP domain-containing protein</fullName>
    </recommendedName>
</protein>
<feature type="compositionally biased region" description="Polar residues" evidence="1">
    <location>
        <begin position="445"/>
        <end position="455"/>
    </location>
</feature>
<evidence type="ECO:0000313" key="3">
    <source>
        <dbReference type="EnsemblMetazoa" id="XP_019754948.1"/>
    </source>
</evidence>
<dbReference type="AlphaFoldDB" id="A0AAR5P1B3"/>
<feature type="compositionally biased region" description="Acidic residues" evidence="1">
    <location>
        <begin position="456"/>
        <end position="465"/>
    </location>
</feature>
<feature type="compositionally biased region" description="Acidic residues" evidence="1">
    <location>
        <begin position="430"/>
        <end position="440"/>
    </location>
</feature>
<feature type="compositionally biased region" description="Basic and acidic residues" evidence="1">
    <location>
        <begin position="18"/>
        <end position="57"/>
    </location>
</feature>
<reference evidence="3" key="2">
    <citation type="submission" date="2024-08" db="UniProtKB">
        <authorList>
            <consortium name="EnsemblMetazoa"/>
        </authorList>
    </citation>
    <scope>IDENTIFICATION</scope>
</reference>
<organism evidence="3 4">
    <name type="scientific">Dendroctonus ponderosae</name>
    <name type="common">Mountain pine beetle</name>
    <dbReference type="NCBI Taxonomy" id="77166"/>
    <lineage>
        <taxon>Eukaryota</taxon>
        <taxon>Metazoa</taxon>
        <taxon>Ecdysozoa</taxon>
        <taxon>Arthropoda</taxon>
        <taxon>Hexapoda</taxon>
        <taxon>Insecta</taxon>
        <taxon>Pterygota</taxon>
        <taxon>Neoptera</taxon>
        <taxon>Endopterygota</taxon>
        <taxon>Coleoptera</taxon>
        <taxon>Polyphaga</taxon>
        <taxon>Cucujiformia</taxon>
        <taxon>Curculionidae</taxon>
        <taxon>Scolytinae</taxon>
        <taxon>Dendroctonus</taxon>
    </lineage>
</organism>
<evidence type="ECO:0000256" key="1">
    <source>
        <dbReference type="SAM" id="MobiDB-lite"/>
    </source>
</evidence>
<dbReference type="PROSITE" id="PS50238">
    <property type="entry name" value="RHOGAP"/>
    <property type="match status" value="1"/>
</dbReference>
<dbReference type="SMART" id="SM00324">
    <property type="entry name" value="RhoGAP"/>
    <property type="match status" value="1"/>
</dbReference>
<dbReference type="GeneID" id="109533880"/>
<evidence type="ECO:0000313" key="4">
    <source>
        <dbReference type="Proteomes" id="UP000019118"/>
    </source>
</evidence>
<dbReference type="RefSeq" id="XP_019754948.1">
    <property type="nucleotide sequence ID" value="XM_019899389.2"/>
</dbReference>
<dbReference type="CTD" id="42484"/>
<dbReference type="InterPro" id="IPR039767">
    <property type="entry name" value="RALBP1"/>
</dbReference>
<dbReference type="Proteomes" id="UP000019118">
    <property type="component" value="Unassembled WGS sequence"/>
</dbReference>
<dbReference type="GO" id="GO:0005096">
    <property type="term" value="F:GTPase activator activity"/>
    <property type="evidence" value="ECO:0007669"/>
    <property type="project" value="InterPro"/>
</dbReference>
<feature type="region of interest" description="Disordered" evidence="1">
    <location>
        <begin position="1"/>
        <end position="76"/>
    </location>
</feature>
<keyword evidence="4" id="KW-1185">Reference proteome</keyword>
<dbReference type="Pfam" id="PF00620">
    <property type="entry name" value="RhoGAP"/>
    <property type="match status" value="1"/>
</dbReference>
<dbReference type="Gene3D" id="1.10.555.10">
    <property type="entry name" value="Rho GTPase activation protein"/>
    <property type="match status" value="1"/>
</dbReference>
<dbReference type="InterPro" id="IPR000198">
    <property type="entry name" value="RhoGAP_dom"/>
</dbReference>
<dbReference type="EnsemblMetazoa" id="XM_019899389.1">
    <property type="protein sequence ID" value="XP_019754948.1"/>
    <property type="gene ID" value="LOC109533880"/>
</dbReference>
<dbReference type="PANTHER" id="PTHR12783:SF5">
    <property type="entry name" value="RALA-BINDING PROTEIN 1"/>
    <property type="match status" value="1"/>
</dbReference>
<dbReference type="GO" id="GO:0031267">
    <property type="term" value="F:small GTPase binding"/>
    <property type="evidence" value="ECO:0007669"/>
    <property type="project" value="InterPro"/>
</dbReference>
<feature type="domain" description="Rho-GAP" evidence="2">
    <location>
        <begin position="137"/>
        <end position="322"/>
    </location>
</feature>
<feature type="region of interest" description="Disordered" evidence="1">
    <location>
        <begin position="385"/>
        <end position="473"/>
    </location>
</feature>
<dbReference type="PANTHER" id="PTHR12783">
    <property type="entry name" value="RALA BINDING PROTEIN 1 RALBP1"/>
    <property type="match status" value="1"/>
</dbReference>
<proteinExistence type="predicted"/>
<accession>A0AAR5P1B3</accession>
<reference evidence="4" key="1">
    <citation type="journal article" date="2013" name="Genome Biol.">
        <title>Draft genome of the mountain pine beetle, Dendroctonus ponderosae Hopkins, a major forest pest.</title>
        <authorList>
            <person name="Keeling C.I."/>
            <person name="Yuen M.M."/>
            <person name="Liao N.Y."/>
            <person name="Docking T.R."/>
            <person name="Chan S.K."/>
            <person name="Taylor G.A."/>
            <person name="Palmquist D.L."/>
            <person name="Jackman S.D."/>
            <person name="Nguyen A."/>
            <person name="Li M."/>
            <person name="Henderson H."/>
            <person name="Janes J.K."/>
            <person name="Zhao Y."/>
            <person name="Pandoh P."/>
            <person name="Moore R."/>
            <person name="Sperling F.A."/>
            <person name="Huber D.P."/>
            <person name="Birol I."/>
            <person name="Jones S.J."/>
            <person name="Bohlmann J."/>
        </authorList>
    </citation>
    <scope>NUCLEOTIDE SEQUENCE</scope>
</reference>